<proteinExistence type="predicted"/>
<protein>
    <submittedName>
        <fullName evidence="2">Uncharacterized protein</fullName>
    </submittedName>
</protein>
<reference evidence="2" key="1">
    <citation type="submission" date="2022-11" db="UniProtKB">
        <authorList>
            <consortium name="WormBaseParasite"/>
        </authorList>
    </citation>
    <scope>IDENTIFICATION</scope>
</reference>
<sequence>MKDIGEKNLPLRIRDYWQKLQEFFDKTKPIKDKQIDEAVDPITYENDKYKGAVLCFQLSDEIMIKSVLYFHRKIINLK</sequence>
<keyword evidence="1" id="KW-1185">Reference proteome</keyword>
<organism evidence="1 2">
    <name type="scientific">Panagrolaimus davidi</name>
    <dbReference type="NCBI Taxonomy" id="227884"/>
    <lineage>
        <taxon>Eukaryota</taxon>
        <taxon>Metazoa</taxon>
        <taxon>Ecdysozoa</taxon>
        <taxon>Nematoda</taxon>
        <taxon>Chromadorea</taxon>
        <taxon>Rhabditida</taxon>
        <taxon>Tylenchina</taxon>
        <taxon>Panagrolaimomorpha</taxon>
        <taxon>Panagrolaimoidea</taxon>
        <taxon>Panagrolaimidae</taxon>
        <taxon>Panagrolaimus</taxon>
    </lineage>
</organism>
<evidence type="ECO:0000313" key="1">
    <source>
        <dbReference type="Proteomes" id="UP000887578"/>
    </source>
</evidence>
<dbReference type="WBParaSite" id="PDA_v2.g26639.t1">
    <property type="protein sequence ID" value="PDA_v2.g26639.t1"/>
    <property type="gene ID" value="PDA_v2.g26639"/>
</dbReference>
<name>A0A914Q5G3_9BILA</name>
<dbReference type="AlphaFoldDB" id="A0A914Q5G3"/>
<evidence type="ECO:0000313" key="2">
    <source>
        <dbReference type="WBParaSite" id="PDA_v2.g26639.t1"/>
    </source>
</evidence>
<accession>A0A914Q5G3</accession>
<dbReference type="Proteomes" id="UP000887578">
    <property type="component" value="Unplaced"/>
</dbReference>